<dbReference type="GO" id="GO:0042277">
    <property type="term" value="F:peptide binding"/>
    <property type="evidence" value="ECO:0007669"/>
    <property type="project" value="TreeGrafter"/>
</dbReference>
<name>A0A929KY30_9SPHI</name>
<keyword evidence="9" id="KW-0378">Hydrolase</keyword>
<dbReference type="InterPro" id="IPR014782">
    <property type="entry name" value="Peptidase_M1_dom"/>
</dbReference>
<organism evidence="15 16">
    <name type="scientific">Mucilaginibacter myungsuensis</name>
    <dbReference type="NCBI Taxonomy" id="649104"/>
    <lineage>
        <taxon>Bacteria</taxon>
        <taxon>Pseudomonadati</taxon>
        <taxon>Bacteroidota</taxon>
        <taxon>Sphingobacteriia</taxon>
        <taxon>Sphingobacteriales</taxon>
        <taxon>Sphingobacteriaceae</taxon>
        <taxon>Mucilaginibacter</taxon>
    </lineage>
</organism>
<dbReference type="PANTHER" id="PTHR11533:SF174">
    <property type="entry name" value="PUROMYCIN-SENSITIVE AMINOPEPTIDASE-RELATED"/>
    <property type="match status" value="1"/>
</dbReference>
<evidence type="ECO:0000256" key="6">
    <source>
        <dbReference type="ARBA" id="ARBA00022438"/>
    </source>
</evidence>
<evidence type="ECO:0000256" key="10">
    <source>
        <dbReference type="ARBA" id="ARBA00022833"/>
    </source>
</evidence>
<dbReference type="SUPFAM" id="SSF55486">
    <property type="entry name" value="Metalloproteases ('zincins'), catalytic domain"/>
    <property type="match status" value="1"/>
</dbReference>
<dbReference type="Pfam" id="PF01433">
    <property type="entry name" value="Peptidase_M1"/>
    <property type="match status" value="1"/>
</dbReference>
<evidence type="ECO:0000256" key="3">
    <source>
        <dbReference type="ARBA" id="ARBA00010136"/>
    </source>
</evidence>
<dbReference type="EMBL" id="JADFFL010000004">
    <property type="protein sequence ID" value="MBE9662635.1"/>
    <property type="molecule type" value="Genomic_DNA"/>
</dbReference>
<dbReference type="PANTHER" id="PTHR11533">
    <property type="entry name" value="PROTEASE M1 ZINC METALLOPROTEASE"/>
    <property type="match status" value="1"/>
</dbReference>
<dbReference type="GO" id="GO:0016285">
    <property type="term" value="F:alanyl aminopeptidase activity"/>
    <property type="evidence" value="ECO:0007669"/>
    <property type="project" value="UniProtKB-EC"/>
</dbReference>
<dbReference type="InterPro" id="IPR050344">
    <property type="entry name" value="Peptidase_M1_aminopeptidases"/>
</dbReference>
<evidence type="ECO:0000313" key="15">
    <source>
        <dbReference type="EMBL" id="MBE9662635.1"/>
    </source>
</evidence>
<dbReference type="CDD" id="cd09603">
    <property type="entry name" value="M1_APN_like"/>
    <property type="match status" value="1"/>
</dbReference>
<keyword evidence="12" id="KW-0732">Signal</keyword>
<dbReference type="GO" id="GO:0070006">
    <property type="term" value="F:metalloaminopeptidase activity"/>
    <property type="evidence" value="ECO:0007669"/>
    <property type="project" value="TreeGrafter"/>
</dbReference>
<dbReference type="Gene3D" id="1.10.390.10">
    <property type="entry name" value="Neutral Protease Domain 2"/>
    <property type="match status" value="1"/>
</dbReference>
<comment type="similarity">
    <text evidence="3">Belongs to the peptidase M1 family.</text>
</comment>
<dbReference type="EC" id="3.4.11.2" evidence="4"/>
<evidence type="ECO:0000259" key="14">
    <source>
        <dbReference type="Pfam" id="PF17900"/>
    </source>
</evidence>
<sequence>MKKLYALVFLFAPFIVIAQKQSFTSGGKLKPEQAIMDIRHYTIALDVDVDQKLINGHATIDVVMGKPTKTLLLDLLDSFKISKVLVNNTPQSFKYENDLITIDLKNELPAGKAAIQVFYGGKPHIARRPPWDDGFSWAKDSKGTPRVEITAEGTGGKLYFPCKDHPSDEANEGVDMIITVPKALVVAGPGLLVKTFKNGDKATYHWKTRYGINNYSIVFNAADYTVVSRPYKTIDGNTVPIQFYVLKENVDKAEHHLDVFEKTIRQQEKYFGEYPWVKEKIGIVETAHLGMEHQSMNAYGNKFKYTKVGGEDHDGLMHHELGHEWWGNKVTANDWADMWIHEGIGTYGDALYIKDLEGDQAYINYFKRSALGIRSAKPLIMGKDIDEETAYNGEIYSKGAFFMHTLCYVMGEDVFFPALKKFATDPRYTYDNIINTHDVEQYFSSVYGKSIKPLFNLYLYTTNKLEVTVKPGSNDRYSIQLTNIDMPLPVDITTDSGTQKVVLSKTPTVITSKTMPVIDKDAYYLKKITID</sequence>
<dbReference type="GO" id="GO:0043171">
    <property type="term" value="P:peptide catabolic process"/>
    <property type="evidence" value="ECO:0007669"/>
    <property type="project" value="TreeGrafter"/>
</dbReference>
<evidence type="ECO:0000256" key="2">
    <source>
        <dbReference type="ARBA" id="ARBA00001947"/>
    </source>
</evidence>
<feature type="chain" id="PRO_5038058203" description="Aminopeptidase N" evidence="12">
    <location>
        <begin position="19"/>
        <end position="531"/>
    </location>
</feature>
<evidence type="ECO:0000256" key="12">
    <source>
        <dbReference type="SAM" id="SignalP"/>
    </source>
</evidence>
<dbReference type="GO" id="GO:0016020">
    <property type="term" value="C:membrane"/>
    <property type="evidence" value="ECO:0007669"/>
    <property type="project" value="TreeGrafter"/>
</dbReference>
<dbReference type="GO" id="GO:0005615">
    <property type="term" value="C:extracellular space"/>
    <property type="evidence" value="ECO:0007669"/>
    <property type="project" value="TreeGrafter"/>
</dbReference>
<proteinExistence type="inferred from homology"/>
<dbReference type="InterPro" id="IPR045357">
    <property type="entry name" value="Aminopeptidase_N-like_N"/>
</dbReference>
<dbReference type="Proteomes" id="UP000622475">
    <property type="component" value="Unassembled WGS sequence"/>
</dbReference>
<dbReference type="AlphaFoldDB" id="A0A929KY30"/>
<evidence type="ECO:0000259" key="13">
    <source>
        <dbReference type="Pfam" id="PF01433"/>
    </source>
</evidence>
<comment type="caution">
    <text evidence="15">The sequence shown here is derived from an EMBL/GenBank/DDBJ whole genome shotgun (WGS) entry which is preliminary data.</text>
</comment>
<keyword evidence="11" id="KW-0482">Metalloprotease</keyword>
<keyword evidence="16" id="KW-1185">Reference proteome</keyword>
<dbReference type="GO" id="GO:0008270">
    <property type="term" value="F:zinc ion binding"/>
    <property type="evidence" value="ECO:0007669"/>
    <property type="project" value="InterPro"/>
</dbReference>
<evidence type="ECO:0000313" key="16">
    <source>
        <dbReference type="Proteomes" id="UP000622475"/>
    </source>
</evidence>
<dbReference type="InterPro" id="IPR042097">
    <property type="entry name" value="Aminopeptidase_N-like_N_sf"/>
</dbReference>
<reference evidence="15" key="1">
    <citation type="submission" date="2020-10" db="EMBL/GenBank/DDBJ databases">
        <title>Mucilaginibacter mali sp. nov., isolated from rhizosphere soil of apple orchard.</title>
        <authorList>
            <person name="Lee J.-S."/>
            <person name="Kim H.S."/>
            <person name="Kim J.-S."/>
        </authorList>
    </citation>
    <scope>NUCLEOTIDE SEQUENCE</scope>
    <source>
        <strain evidence="15">KCTC 22746</strain>
    </source>
</reference>
<evidence type="ECO:0000256" key="8">
    <source>
        <dbReference type="ARBA" id="ARBA00022723"/>
    </source>
</evidence>
<dbReference type="InterPro" id="IPR027268">
    <property type="entry name" value="Peptidase_M4/M1_CTD_sf"/>
</dbReference>
<feature type="domain" description="Aminopeptidase N-like N-terminal" evidence="14">
    <location>
        <begin position="40"/>
        <end position="209"/>
    </location>
</feature>
<keyword evidence="7" id="KW-0645">Protease</keyword>
<dbReference type="GO" id="GO:0006508">
    <property type="term" value="P:proteolysis"/>
    <property type="evidence" value="ECO:0007669"/>
    <property type="project" value="UniProtKB-KW"/>
</dbReference>
<keyword evidence="6" id="KW-0031">Aminopeptidase</keyword>
<keyword evidence="10" id="KW-0862">Zinc</keyword>
<dbReference type="InterPro" id="IPR001930">
    <property type="entry name" value="Peptidase_M1"/>
</dbReference>
<gene>
    <name evidence="15" type="ORF">IRJ16_12140</name>
</gene>
<dbReference type="RefSeq" id="WP_194111849.1">
    <property type="nucleotide sequence ID" value="NZ_JADFFL010000004.1"/>
</dbReference>
<feature type="signal peptide" evidence="12">
    <location>
        <begin position="1"/>
        <end position="18"/>
    </location>
</feature>
<dbReference type="Pfam" id="PF17900">
    <property type="entry name" value="Peptidase_M1_N"/>
    <property type="match status" value="1"/>
</dbReference>
<protein>
    <recommendedName>
        <fullName evidence="5">Aminopeptidase N</fullName>
        <ecNumber evidence="4">3.4.11.2</ecNumber>
    </recommendedName>
</protein>
<dbReference type="GO" id="GO:0005737">
    <property type="term" value="C:cytoplasm"/>
    <property type="evidence" value="ECO:0007669"/>
    <property type="project" value="TreeGrafter"/>
</dbReference>
<evidence type="ECO:0000256" key="1">
    <source>
        <dbReference type="ARBA" id="ARBA00000098"/>
    </source>
</evidence>
<evidence type="ECO:0000256" key="9">
    <source>
        <dbReference type="ARBA" id="ARBA00022801"/>
    </source>
</evidence>
<comment type="cofactor">
    <cofactor evidence="2">
        <name>Zn(2+)</name>
        <dbReference type="ChEBI" id="CHEBI:29105"/>
    </cofactor>
</comment>
<evidence type="ECO:0000256" key="4">
    <source>
        <dbReference type="ARBA" id="ARBA00012564"/>
    </source>
</evidence>
<comment type="catalytic activity">
    <reaction evidence="1">
        <text>Release of an N-terminal amino acid, Xaa-|-Yaa- from a peptide, amide or arylamide. Xaa is preferably Ala, but may be most amino acids including Pro (slow action). When a terminal hydrophobic residue is followed by a prolyl residue, the two may be released as an intact Xaa-Pro dipeptide.</text>
        <dbReference type="EC" id="3.4.11.2"/>
    </reaction>
</comment>
<dbReference type="SUPFAM" id="SSF63737">
    <property type="entry name" value="Leukotriene A4 hydrolase N-terminal domain"/>
    <property type="match status" value="1"/>
</dbReference>
<accession>A0A929KY30</accession>
<feature type="domain" description="Peptidase M1 membrane alanine aminopeptidase" evidence="13">
    <location>
        <begin position="257"/>
        <end position="456"/>
    </location>
</feature>
<dbReference type="PRINTS" id="PR00756">
    <property type="entry name" value="ALADIPTASE"/>
</dbReference>
<evidence type="ECO:0000256" key="11">
    <source>
        <dbReference type="ARBA" id="ARBA00023049"/>
    </source>
</evidence>
<keyword evidence="8" id="KW-0479">Metal-binding</keyword>
<evidence type="ECO:0000256" key="5">
    <source>
        <dbReference type="ARBA" id="ARBA00015611"/>
    </source>
</evidence>
<dbReference type="Gene3D" id="2.60.40.1730">
    <property type="entry name" value="tricorn interacting facor f3 domain"/>
    <property type="match status" value="1"/>
</dbReference>
<evidence type="ECO:0000256" key="7">
    <source>
        <dbReference type="ARBA" id="ARBA00022670"/>
    </source>
</evidence>